<dbReference type="EMBL" id="LAZR01003139">
    <property type="protein sequence ID" value="KKN21545.1"/>
    <property type="molecule type" value="Genomic_DNA"/>
</dbReference>
<dbReference type="GO" id="GO:0000814">
    <property type="term" value="C:ESCRT II complex"/>
    <property type="evidence" value="ECO:0007669"/>
    <property type="project" value="InterPro"/>
</dbReference>
<reference evidence="2" key="1">
    <citation type="journal article" date="2015" name="Nature">
        <title>Complex archaea that bridge the gap between prokaryotes and eukaryotes.</title>
        <authorList>
            <person name="Spang A."/>
            <person name="Saw J.H."/>
            <person name="Jorgensen S.L."/>
            <person name="Zaremba-Niedzwiedzka K."/>
            <person name="Martijn J."/>
            <person name="Lind A.E."/>
            <person name="van Eijk R."/>
            <person name="Schleper C."/>
            <person name="Guy L."/>
            <person name="Ettema T.J."/>
        </authorList>
    </citation>
    <scope>NUCLEOTIDE SEQUENCE</scope>
</reference>
<dbReference type="InterPro" id="IPR016689">
    <property type="entry name" value="ESCRT-2_cplx_Snf8"/>
</dbReference>
<sequence>MGIRKIEDEIDLREAMKKKAAELKIKDMEAKASVERFTKDQLRELAKKHGILLALTPELRKEVKELQKKYNIPSSKIITEQITEHDVLKKFSKIDHHKLGMLAYQRVLMSKEETGGIIPLSEVYELVNTGILKNNVEVKDVEKAMRLLKKTRIIEGFSELSSGSILVRFFPIQFTGDEAKVIELAKEKGLLTLENVCVMLEWSQQRAQRALESLENSGVAKFRENILTGKQWFFPSL</sequence>
<name>A0A0F9NPW6_9ZZZZ</name>
<evidence type="ECO:0000256" key="1">
    <source>
        <dbReference type="ARBA" id="ARBA00009834"/>
    </source>
</evidence>
<dbReference type="InterPro" id="IPR040608">
    <property type="entry name" value="Snf8/Vps36"/>
</dbReference>
<accession>A0A0F9NPW6</accession>
<proteinExistence type="inferred from homology"/>
<dbReference type="PANTHER" id="PTHR12806">
    <property type="entry name" value="EAP30 SUBUNIT OF ELL COMPLEX"/>
    <property type="match status" value="1"/>
</dbReference>
<dbReference type="InterPro" id="IPR036390">
    <property type="entry name" value="WH_DNA-bd_sf"/>
</dbReference>
<dbReference type="Gene3D" id="1.10.10.10">
    <property type="entry name" value="Winged helix-like DNA-binding domain superfamily/Winged helix DNA-binding domain"/>
    <property type="match status" value="1"/>
</dbReference>
<gene>
    <name evidence="2" type="ORF">LCGC14_0924340</name>
</gene>
<dbReference type="SUPFAM" id="SSF46785">
    <property type="entry name" value="Winged helix' DNA-binding domain"/>
    <property type="match status" value="1"/>
</dbReference>
<organism evidence="2">
    <name type="scientific">marine sediment metagenome</name>
    <dbReference type="NCBI Taxonomy" id="412755"/>
    <lineage>
        <taxon>unclassified sequences</taxon>
        <taxon>metagenomes</taxon>
        <taxon>ecological metagenomes</taxon>
    </lineage>
</organism>
<comment type="similarity">
    <text evidence="1">Belongs to the SNF8 family.</text>
</comment>
<dbReference type="AlphaFoldDB" id="A0A0F9NPW6"/>
<dbReference type="PANTHER" id="PTHR12806:SF0">
    <property type="entry name" value="VACUOLAR-SORTING PROTEIN SNF8"/>
    <property type="match status" value="1"/>
</dbReference>
<evidence type="ECO:0008006" key="3">
    <source>
        <dbReference type="Google" id="ProtNLM"/>
    </source>
</evidence>
<dbReference type="GO" id="GO:0043328">
    <property type="term" value="P:protein transport to vacuole involved in ubiquitin-dependent protein catabolic process via the multivesicular body sorting pathway"/>
    <property type="evidence" value="ECO:0007669"/>
    <property type="project" value="TreeGrafter"/>
</dbReference>
<dbReference type="Pfam" id="PF04157">
    <property type="entry name" value="EAP30"/>
    <property type="match status" value="1"/>
</dbReference>
<protein>
    <recommendedName>
        <fullName evidence="3">EAP30 domain-containing protein</fullName>
    </recommendedName>
</protein>
<comment type="caution">
    <text evidence="2">The sequence shown here is derived from an EMBL/GenBank/DDBJ whole genome shotgun (WGS) entry which is preliminary data.</text>
</comment>
<dbReference type="InterPro" id="IPR036388">
    <property type="entry name" value="WH-like_DNA-bd_sf"/>
</dbReference>
<evidence type="ECO:0000313" key="2">
    <source>
        <dbReference type="EMBL" id="KKN21545.1"/>
    </source>
</evidence>